<dbReference type="RefSeq" id="WP_253769492.1">
    <property type="nucleotide sequence ID" value="NZ_BAAAVE010000022.1"/>
</dbReference>
<name>A0ABT1JYZ6_9ACTN</name>
<dbReference type="Proteomes" id="UP001320766">
    <property type="component" value="Unassembled WGS sequence"/>
</dbReference>
<organism evidence="2 3">
    <name type="scientific">Nonomuraea roseoviolacea subsp. carminata</name>
    <dbReference type="NCBI Taxonomy" id="160689"/>
    <lineage>
        <taxon>Bacteria</taxon>
        <taxon>Bacillati</taxon>
        <taxon>Actinomycetota</taxon>
        <taxon>Actinomycetes</taxon>
        <taxon>Streptosporangiales</taxon>
        <taxon>Streptosporangiaceae</taxon>
        <taxon>Nonomuraea</taxon>
    </lineage>
</organism>
<sequence length="100" mass="10969">MTHPAATATTHPATLIATLPPLSVVLAALALGALLWGLGYATACAVTPFGRCRHCNGHGKSIKPNGRVKRWCRRCDGTGLRLRIGRRLFNYLRRLHRDAR</sequence>
<reference evidence="2 3" key="1">
    <citation type="submission" date="2022-06" db="EMBL/GenBank/DDBJ databases">
        <title>Sequencing the genomes of 1000 actinobacteria strains.</title>
        <authorList>
            <person name="Klenk H.-P."/>
        </authorList>
    </citation>
    <scope>NUCLEOTIDE SEQUENCE [LARGE SCALE GENOMIC DNA]</scope>
    <source>
        <strain evidence="2 3">DSM 44170</strain>
    </source>
</reference>
<dbReference type="InterPro" id="IPR036410">
    <property type="entry name" value="HSP_DnaJ_Cys-rich_dom_sf"/>
</dbReference>
<comment type="caution">
    <text evidence="2">The sequence shown here is derived from an EMBL/GenBank/DDBJ whole genome shotgun (WGS) entry which is preliminary data.</text>
</comment>
<dbReference type="SUPFAM" id="SSF57938">
    <property type="entry name" value="DnaJ/Hsp40 cysteine-rich domain"/>
    <property type="match status" value="1"/>
</dbReference>
<protein>
    <submittedName>
        <fullName evidence="2">Uncharacterized protein</fullName>
    </submittedName>
</protein>
<gene>
    <name evidence="2" type="ORF">HD595_003047</name>
</gene>
<evidence type="ECO:0000256" key="1">
    <source>
        <dbReference type="SAM" id="Phobius"/>
    </source>
</evidence>
<keyword evidence="1" id="KW-0812">Transmembrane</keyword>
<evidence type="ECO:0000313" key="2">
    <source>
        <dbReference type="EMBL" id="MCP2346925.1"/>
    </source>
</evidence>
<keyword evidence="1" id="KW-0472">Membrane</keyword>
<proteinExistence type="predicted"/>
<keyword evidence="3" id="KW-1185">Reference proteome</keyword>
<evidence type="ECO:0000313" key="3">
    <source>
        <dbReference type="Proteomes" id="UP001320766"/>
    </source>
</evidence>
<keyword evidence="1" id="KW-1133">Transmembrane helix</keyword>
<accession>A0ABT1JYZ6</accession>
<feature type="transmembrane region" description="Helical" evidence="1">
    <location>
        <begin position="22"/>
        <end position="43"/>
    </location>
</feature>
<dbReference type="EMBL" id="JAMZEC010000001">
    <property type="protein sequence ID" value="MCP2346925.1"/>
    <property type="molecule type" value="Genomic_DNA"/>
</dbReference>